<proteinExistence type="predicted"/>
<comment type="caution">
    <text evidence="1">The sequence shown here is derived from an EMBL/GenBank/DDBJ whole genome shotgun (WGS) entry which is preliminary data.</text>
</comment>
<keyword evidence="2" id="KW-1185">Reference proteome</keyword>
<gene>
    <name evidence="1" type="ORF">Pa4123_37860</name>
</gene>
<evidence type="ECO:0000313" key="2">
    <source>
        <dbReference type="Proteomes" id="UP001144280"/>
    </source>
</evidence>
<protein>
    <submittedName>
        <fullName evidence="1">Uncharacterized protein</fullName>
    </submittedName>
</protein>
<accession>A0ABQ5QXZ4</accession>
<dbReference type="Pfam" id="PF26421">
    <property type="entry name" value="Avidin_like"/>
    <property type="match status" value="1"/>
</dbReference>
<dbReference type="RefSeq" id="WP_281897479.1">
    <property type="nucleotide sequence ID" value="NZ_BSDI01000017.1"/>
</dbReference>
<dbReference type="Proteomes" id="UP001144280">
    <property type="component" value="Unassembled WGS sequence"/>
</dbReference>
<reference evidence="1" key="1">
    <citation type="submission" date="2022-12" db="EMBL/GenBank/DDBJ databases">
        <title>New Phytohabitans aurantiacus sp. RD004123 nov., an actinomycete isolated from soil.</title>
        <authorList>
            <person name="Triningsih D.W."/>
            <person name="Harunari E."/>
            <person name="Igarashi Y."/>
        </authorList>
    </citation>
    <scope>NUCLEOTIDE SEQUENCE</scope>
    <source>
        <strain evidence="1">RD004123</strain>
    </source>
</reference>
<dbReference type="InterPro" id="IPR058595">
    <property type="entry name" value="Avidin-like"/>
</dbReference>
<evidence type="ECO:0000313" key="1">
    <source>
        <dbReference type="EMBL" id="GLH98511.1"/>
    </source>
</evidence>
<name>A0ABQ5QXZ4_9ACTN</name>
<sequence length="129" mass="13881">MSDAPVDYDGRVFRSTAKETAAGSAAPIGRYHQRGDLVWAEFSGGAVRLGRLAGTCAPDGTLRVVYGQVLVDGRVVAGECVSTPERLADGRLRLREEWRRFDDTNSTGVSYIEELPAMSTDRPHGAASP</sequence>
<dbReference type="EMBL" id="BSDI01000017">
    <property type="protein sequence ID" value="GLH98511.1"/>
    <property type="molecule type" value="Genomic_DNA"/>
</dbReference>
<organism evidence="1 2">
    <name type="scientific">Phytohabitans aurantiacus</name>
    <dbReference type="NCBI Taxonomy" id="3016789"/>
    <lineage>
        <taxon>Bacteria</taxon>
        <taxon>Bacillati</taxon>
        <taxon>Actinomycetota</taxon>
        <taxon>Actinomycetes</taxon>
        <taxon>Micromonosporales</taxon>
        <taxon>Micromonosporaceae</taxon>
    </lineage>
</organism>